<dbReference type="KEGG" id="hch:HCH_00318"/>
<dbReference type="GO" id="GO:0003677">
    <property type="term" value="F:DNA binding"/>
    <property type="evidence" value="ECO:0007669"/>
    <property type="project" value="UniProtKB-KW"/>
</dbReference>
<keyword evidence="6" id="KW-1185">Reference proteome</keyword>
<dbReference type="CDD" id="cd07377">
    <property type="entry name" value="WHTH_GntR"/>
    <property type="match status" value="1"/>
</dbReference>
<dbReference type="SMART" id="SM00345">
    <property type="entry name" value="HTH_GNTR"/>
    <property type="match status" value="1"/>
</dbReference>
<evidence type="ECO:0000259" key="4">
    <source>
        <dbReference type="PROSITE" id="PS50949"/>
    </source>
</evidence>
<accession>Q2SQ44</accession>
<dbReference type="InterPro" id="IPR011711">
    <property type="entry name" value="GntR_C"/>
</dbReference>
<keyword evidence="2" id="KW-0238">DNA-binding</keyword>
<evidence type="ECO:0000256" key="2">
    <source>
        <dbReference type="ARBA" id="ARBA00023125"/>
    </source>
</evidence>
<dbReference type="Gene3D" id="1.10.10.10">
    <property type="entry name" value="Winged helix-like DNA-binding domain superfamily/Winged helix DNA-binding domain"/>
    <property type="match status" value="1"/>
</dbReference>
<reference evidence="5 6" key="1">
    <citation type="journal article" date="2005" name="Nucleic Acids Res.">
        <title>Genomic blueprint of Hahella chejuensis, a marine microbe producing an algicidal agent.</title>
        <authorList>
            <person name="Jeong H."/>
            <person name="Yim J.H."/>
            <person name="Lee C."/>
            <person name="Choi S.-H."/>
            <person name="Park Y.K."/>
            <person name="Yoon S.H."/>
            <person name="Hur C.-G."/>
            <person name="Kang H.-Y."/>
            <person name="Kim D."/>
            <person name="Lee H.H."/>
            <person name="Park K.H."/>
            <person name="Park S.-H."/>
            <person name="Park H.-S."/>
            <person name="Lee H.K."/>
            <person name="Oh T.K."/>
            <person name="Kim J.F."/>
        </authorList>
    </citation>
    <scope>NUCLEOTIDE SEQUENCE [LARGE SCALE GENOMIC DNA]</scope>
    <source>
        <strain evidence="5 6">KCTC 2396</strain>
    </source>
</reference>
<dbReference type="SUPFAM" id="SSF48008">
    <property type="entry name" value="GntR ligand-binding domain-like"/>
    <property type="match status" value="1"/>
</dbReference>
<dbReference type="PROSITE" id="PS50949">
    <property type="entry name" value="HTH_GNTR"/>
    <property type="match status" value="1"/>
</dbReference>
<dbReference type="InterPro" id="IPR036388">
    <property type="entry name" value="WH-like_DNA-bd_sf"/>
</dbReference>
<dbReference type="eggNOG" id="COG1802">
    <property type="taxonomic scope" value="Bacteria"/>
</dbReference>
<dbReference type="Pfam" id="PF07729">
    <property type="entry name" value="FCD"/>
    <property type="match status" value="1"/>
</dbReference>
<gene>
    <name evidence="5" type="ordered locus">HCH_00318</name>
</gene>
<dbReference type="PANTHER" id="PTHR43537:SF24">
    <property type="entry name" value="GLUCONATE OPERON TRANSCRIPTIONAL REPRESSOR"/>
    <property type="match status" value="1"/>
</dbReference>
<evidence type="ECO:0000313" key="5">
    <source>
        <dbReference type="EMBL" id="ABC27230.1"/>
    </source>
</evidence>
<dbReference type="RefSeq" id="WP_011394307.1">
    <property type="nucleotide sequence ID" value="NC_007645.1"/>
</dbReference>
<evidence type="ECO:0000313" key="6">
    <source>
        <dbReference type="Proteomes" id="UP000000238"/>
    </source>
</evidence>
<proteinExistence type="predicted"/>
<dbReference type="InterPro" id="IPR000524">
    <property type="entry name" value="Tscrpt_reg_HTH_GntR"/>
</dbReference>
<feature type="domain" description="HTH gntR-type" evidence="4">
    <location>
        <begin position="7"/>
        <end position="74"/>
    </location>
</feature>
<dbReference type="STRING" id="349521.HCH_00318"/>
<dbReference type="InterPro" id="IPR008920">
    <property type="entry name" value="TF_FadR/GntR_C"/>
</dbReference>
<dbReference type="SUPFAM" id="SSF46785">
    <property type="entry name" value="Winged helix' DNA-binding domain"/>
    <property type="match status" value="1"/>
</dbReference>
<dbReference type="GO" id="GO:0003700">
    <property type="term" value="F:DNA-binding transcription factor activity"/>
    <property type="evidence" value="ECO:0007669"/>
    <property type="project" value="InterPro"/>
</dbReference>
<dbReference type="EMBL" id="CP000155">
    <property type="protein sequence ID" value="ABC27230.1"/>
    <property type="molecule type" value="Genomic_DNA"/>
</dbReference>
<keyword evidence="3" id="KW-0804">Transcription</keyword>
<dbReference type="PANTHER" id="PTHR43537">
    <property type="entry name" value="TRANSCRIPTIONAL REGULATOR, GNTR FAMILY"/>
    <property type="match status" value="1"/>
</dbReference>
<sequence length="221" mass="25658">MTFKPKETLTEQVAQHLEDLIVLGQLQSGQRIFENAMSKELEVSHGSIREALLLLEKRYLVTNVPRKGAFVTELNEHFVDSLYETLLLILSHTGVKLVCSWRPHDMERLESLYTQMKTCFEKGDLLNFHKIGVEYTQASLVYADNYFIINMVNDLWPSAKRCSFMALRQGPKIIEDNLSYMRSSLDAIHQRDERSLQSILTSYAESQRQQVIECLRAQTRR</sequence>
<dbReference type="Gene3D" id="1.20.120.530">
    <property type="entry name" value="GntR ligand-binding domain-like"/>
    <property type="match status" value="1"/>
</dbReference>
<evidence type="ECO:0000256" key="3">
    <source>
        <dbReference type="ARBA" id="ARBA00023163"/>
    </source>
</evidence>
<evidence type="ECO:0000256" key="1">
    <source>
        <dbReference type="ARBA" id="ARBA00023015"/>
    </source>
</evidence>
<dbReference type="AlphaFoldDB" id="Q2SQ44"/>
<organism evidence="5 6">
    <name type="scientific">Hahella chejuensis (strain KCTC 2396)</name>
    <dbReference type="NCBI Taxonomy" id="349521"/>
    <lineage>
        <taxon>Bacteria</taxon>
        <taxon>Pseudomonadati</taxon>
        <taxon>Pseudomonadota</taxon>
        <taxon>Gammaproteobacteria</taxon>
        <taxon>Oceanospirillales</taxon>
        <taxon>Hahellaceae</taxon>
        <taxon>Hahella</taxon>
    </lineage>
</organism>
<dbReference type="OrthoDB" id="9028214at2"/>
<name>Q2SQ44_HAHCH</name>
<dbReference type="Pfam" id="PF00392">
    <property type="entry name" value="GntR"/>
    <property type="match status" value="1"/>
</dbReference>
<dbReference type="HOGENOM" id="CLU_017584_5_3_6"/>
<keyword evidence="1" id="KW-0805">Transcription regulation</keyword>
<dbReference type="InterPro" id="IPR036390">
    <property type="entry name" value="WH_DNA-bd_sf"/>
</dbReference>
<protein>
    <submittedName>
        <fullName evidence="5">Transcriptional regulator</fullName>
    </submittedName>
</protein>
<dbReference type="Proteomes" id="UP000000238">
    <property type="component" value="Chromosome"/>
</dbReference>